<name>A0AAV5VMZ1_9BILA</name>
<keyword evidence="1" id="KW-0472">Membrane</keyword>
<dbReference type="AlphaFoldDB" id="A0AAV5VMZ1"/>
<protein>
    <submittedName>
        <fullName evidence="2">Uncharacterized protein</fullName>
    </submittedName>
</protein>
<gene>
    <name evidence="2" type="ORF">PFISCL1PPCAC_11347</name>
</gene>
<comment type="caution">
    <text evidence="2">The sequence shown here is derived from an EMBL/GenBank/DDBJ whole genome shotgun (WGS) entry which is preliminary data.</text>
</comment>
<keyword evidence="1" id="KW-0812">Transmembrane</keyword>
<feature type="non-terminal residue" evidence="2">
    <location>
        <position position="153"/>
    </location>
</feature>
<dbReference type="Proteomes" id="UP001432322">
    <property type="component" value="Unassembled WGS sequence"/>
</dbReference>
<evidence type="ECO:0000313" key="2">
    <source>
        <dbReference type="EMBL" id="GMT20050.1"/>
    </source>
</evidence>
<feature type="non-terminal residue" evidence="2">
    <location>
        <position position="1"/>
    </location>
</feature>
<evidence type="ECO:0000256" key="1">
    <source>
        <dbReference type="SAM" id="Phobius"/>
    </source>
</evidence>
<evidence type="ECO:0000313" key="3">
    <source>
        <dbReference type="Proteomes" id="UP001432322"/>
    </source>
</evidence>
<keyword evidence="3" id="KW-1185">Reference proteome</keyword>
<keyword evidence="1" id="KW-1133">Transmembrane helix</keyword>
<organism evidence="2 3">
    <name type="scientific">Pristionchus fissidentatus</name>
    <dbReference type="NCBI Taxonomy" id="1538716"/>
    <lineage>
        <taxon>Eukaryota</taxon>
        <taxon>Metazoa</taxon>
        <taxon>Ecdysozoa</taxon>
        <taxon>Nematoda</taxon>
        <taxon>Chromadorea</taxon>
        <taxon>Rhabditida</taxon>
        <taxon>Rhabditina</taxon>
        <taxon>Diplogasteromorpha</taxon>
        <taxon>Diplogasteroidea</taxon>
        <taxon>Neodiplogasteridae</taxon>
        <taxon>Pristionchus</taxon>
    </lineage>
</organism>
<feature type="transmembrane region" description="Helical" evidence="1">
    <location>
        <begin position="76"/>
        <end position="94"/>
    </location>
</feature>
<sequence length="153" mass="18115">LLLIILFRSIASSRDKSADKSKKGSAPRQSTICKNHNVAYDKFFKLDGIEIYCIERKVINLPRMTEEATNSSSVSYAMYIILAFLMVIGAVYGLKKYMRDRKEKELQRESIDLCLISMRRLRYRKARTRREDHLLRQHIEREERAKRARVKQM</sequence>
<reference evidence="2" key="1">
    <citation type="submission" date="2023-10" db="EMBL/GenBank/DDBJ databases">
        <title>Genome assembly of Pristionchus species.</title>
        <authorList>
            <person name="Yoshida K."/>
            <person name="Sommer R.J."/>
        </authorList>
    </citation>
    <scope>NUCLEOTIDE SEQUENCE</scope>
    <source>
        <strain evidence="2">RS5133</strain>
    </source>
</reference>
<accession>A0AAV5VMZ1</accession>
<dbReference type="EMBL" id="BTSY01000003">
    <property type="protein sequence ID" value="GMT20050.1"/>
    <property type="molecule type" value="Genomic_DNA"/>
</dbReference>
<proteinExistence type="predicted"/>